<feature type="transmembrane region" description="Helical" evidence="1">
    <location>
        <begin position="147"/>
        <end position="164"/>
    </location>
</feature>
<proteinExistence type="predicted"/>
<evidence type="ECO:0008006" key="4">
    <source>
        <dbReference type="Google" id="ProtNLM"/>
    </source>
</evidence>
<evidence type="ECO:0000256" key="1">
    <source>
        <dbReference type="SAM" id="Phobius"/>
    </source>
</evidence>
<evidence type="ECO:0000313" key="3">
    <source>
        <dbReference type="Proteomes" id="UP000037953"/>
    </source>
</evidence>
<reference evidence="3" key="2">
    <citation type="submission" date="2015-09" db="EMBL/GenBank/DDBJ databases">
        <title>Draft genome sequence of a multidrug-resistant Chryseobacterium indologenes isolate from Malaysia.</title>
        <authorList>
            <person name="Yu C.Y."/>
            <person name="Ang G.Y."/>
            <person name="Chan K.-G."/>
        </authorList>
    </citation>
    <scope>NUCLEOTIDE SEQUENCE [LARGE SCALE GENOMIC DNA]</scope>
    <source>
        <strain evidence="3">CI_885</strain>
    </source>
</reference>
<feature type="transmembrane region" description="Helical" evidence="1">
    <location>
        <begin position="60"/>
        <end position="84"/>
    </location>
</feature>
<dbReference type="OrthoDB" id="678065at2"/>
<sequence>MKQLINFILIILISTLSAGVYGILHDQITYTISPEYYTLLKFQQFGFEDLNLKVRIKVGIIGFLAAWWVGLFLGIAYAFISLFLDPEKVLKVTVTSILINICITLISGILGYGFAVLFLSQENINWYIPAGTRDIRSFINVGSVHNFGYIGGVTGLAAGLLYQIKKAKNS</sequence>
<organism evidence="2 3">
    <name type="scientific">Chryseobacterium indologenes</name>
    <name type="common">Flavobacterium indologenes</name>
    <dbReference type="NCBI Taxonomy" id="253"/>
    <lineage>
        <taxon>Bacteria</taxon>
        <taxon>Pseudomonadati</taxon>
        <taxon>Bacteroidota</taxon>
        <taxon>Flavobacteriia</taxon>
        <taxon>Flavobacteriales</taxon>
        <taxon>Weeksellaceae</taxon>
        <taxon>Chryseobacterium group</taxon>
        <taxon>Chryseobacterium</taxon>
    </lineage>
</organism>
<dbReference type="EMBL" id="LJOD01000003">
    <property type="protein sequence ID" value="KPE51871.1"/>
    <property type="molecule type" value="Genomic_DNA"/>
</dbReference>
<dbReference type="PATRIC" id="fig|253.9.peg.2972"/>
<protein>
    <recommendedName>
        <fullName evidence="4">Signal peptide-containing protein</fullName>
    </recommendedName>
</protein>
<accession>A0A0N0IX14</accession>
<keyword evidence="1" id="KW-0812">Transmembrane</keyword>
<keyword evidence="1" id="KW-0472">Membrane</keyword>
<feature type="transmembrane region" description="Helical" evidence="1">
    <location>
        <begin position="7"/>
        <end position="24"/>
    </location>
</feature>
<gene>
    <name evidence="2" type="ORF">AOB46_06495</name>
</gene>
<dbReference type="AlphaFoldDB" id="A0A0N0IX14"/>
<dbReference type="RefSeq" id="WP_062697495.1">
    <property type="nucleotide sequence ID" value="NZ_LJOD01000003.1"/>
</dbReference>
<keyword evidence="1" id="KW-1133">Transmembrane helix</keyword>
<reference evidence="2 3" key="1">
    <citation type="journal article" date="2015" name="Genom Data">
        <title>Draft genome sequence of a multidrug-resistant Chryseobacterium indologenes isolate from Malaysia.</title>
        <authorList>
            <person name="Yu C.Y."/>
            <person name="Ang G.Y."/>
            <person name="Cheng H.J."/>
            <person name="Cheong Y.M."/>
            <person name="Yin W.F."/>
            <person name="Chan K.G."/>
        </authorList>
    </citation>
    <scope>NUCLEOTIDE SEQUENCE [LARGE SCALE GENOMIC DNA]</scope>
    <source>
        <strain evidence="2 3">CI_885</strain>
    </source>
</reference>
<evidence type="ECO:0000313" key="2">
    <source>
        <dbReference type="EMBL" id="KPE51871.1"/>
    </source>
</evidence>
<feature type="transmembrane region" description="Helical" evidence="1">
    <location>
        <begin position="96"/>
        <end position="119"/>
    </location>
</feature>
<name>A0A0N0IX14_CHRID</name>
<comment type="caution">
    <text evidence="2">The sequence shown here is derived from an EMBL/GenBank/DDBJ whole genome shotgun (WGS) entry which is preliminary data.</text>
</comment>
<dbReference type="Proteomes" id="UP000037953">
    <property type="component" value="Unassembled WGS sequence"/>
</dbReference>